<comment type="caution">
    <text evidence="1">The sequence shown here is derived from an EMBL/GenBank/DDBJ whole genome shotgun (WGS) entry which is preliminary data.</text>
</comment>
<dbReference type="EMBL" id="JADBEO010000013">
    <property type="protein sequence ID" value="MDR4306565.1"/>
    <property type="molecule type" value="Genomic_DNA"/>
</dbReference>
<dbReference type="Gene3D" id="2.40.10.270">
    <property type="entry name" value="Bacteriophage SPP1 head-tail adaptor protein"/>
    <property type="match status" value="1"/>
</dbReference>
<evidence type="ECO:0000313" key="1">
    <source>
        <dbReference type="EMBL" id="MDR4306565.1"/>
    </source>
</evidence>
<evidence type="ECO:0000313" key="2">
    <source>
        <dbReference type="Proteomes" id="UP001181622"/>
    </source>
</evidence>
<organism evidence="1 2">
    <name type="scientific">Chelatococcus sambhunathii</name>
    <dbReference type="NCBI Taxonomy" id="363953"/>
    <lineage>
        <taxon>Bacteria</taxon>
        <taxon>Pseudomonadati</taxon>
        <taxon>Pseudomonadota</taxon>
        <taxon>Alphaproteobacteria</taxon>
        <taxon>Hyphomicrobiales</taxon>
        <taxon>Chelatococcaceae</taxon>
        <taxon>Chelatococcus</taxon>
    </lineage>
</organism>
<dbReference type="InterPro" id="IPR008767">
    <property type="entry name" value="Phage_SPP1_head-tail_adaptor"/>
</dbReference>
<keyword evidence="2" id="KW-1185">Reference proteome</keyword>
<protein>
    <submittedName>
        <fullName evidence="1">Head-tail adaptor protein</fullName>
    </submittedName>
</protein>
<accession>A0ABU1DET8</accession>
<dbReference type="Proteomes" id="UP001181622">
    <property type="component" value="Unassembled WGS sequence"/>
</dbReference>
<reference evidence="1" key="1">
    <citation type="submission" date="2020-10" db="EMBL/GenBank/DDBJ databases">
        <authorList>
            <person name="Abbas A."/>
            <person name="Razzaq R."/>
            <person name="Waqas M."/>
            <person name="Abbas N."/>
            <person name="Nielsen T.K."/>
            <person name="Hansen L.H."/>
            <person name="Hussain S."/>
            <person name="Shahid M."/>
        </authorList>
    </citation>
    <scope>NUCLEOTIDE SEQUENCE</scope>
    <source>
        <strain evidence="1">S14</strain>
    </source>
</reference>
<dbReference type="RefSeq" id="WP_309390547.1">
    <property type="nucleotide sequence ID" value="NZ_JADBEO010000013.1"/>
</dbReference>
<proteinExistence type="predicted"/>
<name>A0ABU1DET8_9HYPH</name>
<dbReference type="Pfam" id="PF05521">
    <property type="entry name" value="Phage_HCP"/>
    <property type="match status" value="1"/>
</dbReference>
<dbReference type="InterPro" id="IPR038666">
    <property type="entry name" value="SSP1_head-tail_sf"/>
</dbReference>
<gene>
    <name evidence="1" type="ORF">IHQ68_08040</name>
</gene>
<sequence>MTARRCLISIEAATETANEFGGVAETWATVKTVRAWIMDQGVIDSDEGPGVAAPQSVTLRIRSVAGLSTANRITLAGRAHDIVELRPLGRAGVEIRCVAS</sequence>